<evidence type="ECO:0000313" key="2">
    <source>
        <dbReference type="Proteomes" id="UP001632038"/>
    </source>
</evidence>
<dbReference type="EMBL" id="JAVIJP010000027">
    <property type="protein sequence ID" value="KAL3636215.1"/>
    <property type="molecule type" value="Genomic_DNA"/>
</dbReference>
<accession>A0ABD3D1S1</accession>
<evidence type="ECO:0000313" key="1">
    <source>
        <dbReference type="EMBL" id="KAL3636215.1"/>
    </source>
</evidence>
<protein>
    <submittedName>
        <fullName evidence="1">Uncharacterized protein</fullName>
    </submittedName>
</protein>
<keyword evidence="2" id="KW-1185">Reference proteome</keyword>
<gene>
    <name evidence="1" type="ORF">CASFOL_020762</name>
</gene>
<name>A0ABD3D1S1_9LAMI</name>
<reference evidence="2" key="1">
    <citation type="journal article" date="2024" name="IScience">
        <title>Strigolactones Initiate the Formation of Haustorium-like Structures in Castilleja.</title>
        <authorList>
            <person name="Buerger M."/>
            <person name="Peterson D."/>
            <person name="Chory J."/>
        </authorList>
    </citation>
    <scope>NUCLEOTIDE SEQUENCE [LARGE SCALE GENOMIC DNA]</scope>
</reference>
<dbReference type="Proteomes" id="UP001632038">
    <property type="component" value="Unassembled WGS sequence"/>
</dbReference>
<dbReference type="AlphaFoldDB" id="A0ABD3D1S1"/>
<proteinExistence type="predicted"/>
<sequence>MNGRYSQMQLSKRSIRVTQPALYVVRRWSQQRNFFVRTSSTPGASSQGTVGNLAGRENVSPHQARLQAAAAAAAIYKKSYVYPSPNAISWSFGYPGQTVVANNDGDGLSLQHPNMTFSQLLQWAGTLPIELIEHQIDLISSNHPIVFV</sequence>
<comment type="caution">
    <text evidence="1">The sequence shown here is derived from an EMBL/GenBank/DDBJ whole genome shotgun (WGS) entry which is preliminary data.</text>
</comment>
<organism evidence="1 2">
    <name type="scientific">Castilleja foliolosa</name>
    <dbReference type="NCBI Taxonomy" id="1961234"/>
    <lineage>
        <taxon>Eukaryota</taxon>
        <taxon>Viridiplantae</taxon>
        <taxon>Streptophyta</taxon>
        <taxon>Embryophyta</taxon>
        <taxon>Tracheophyta</taxon>
        <taxon>Spermatophyta</taxon>
        <taxon>Magnoliopsida</taxon>
        <taxon>eudicotyledons</taxon>
        <taxon>Gunneridae</taxon>
        <taxon>Pentapetalae</taxon>
        <taxon>asterids</taxon>
        <taxon>lamiids</taxon>
        <taxon>Lamiales</taxon>
        <taxon>Orobanchaceae</taxon>
        <taxon>Pedicularideae</taxon>
        <taxon>Castillejinae</taxon>
        <taxon>Castilleja</taxon>
    </lineage>
</organism>